<feature type="transmembrane region" description="Helical" evidence="2">
    <location>
        <begin position="219"/>
        <end position="237"/>
    </location>
</feature>
<dbReference type="EMBL" id="VYZN01000009">
    <property type="protein sequence ID" value="KAE9542826.1"/>
    <property type="molecule type" value="Genomic_DNA"/>
</dbReference>
<evidence type="ECO:0000313" key="4">
    <source>
        <dbReference type="Proteomes" id="UP000475862"/>
    </source>
</evidence>
<gene>
    <name evidence="3" type="ORF">AGLY_002737</name>
</gene>
<keyword evidence="2" id="KW-0812">Transmembrane</keyword>
<sequence length="305" mass="34272">MKTSVDLLGEKVYANCRSISTHIHIIITHTHSAQLCSASRRNQSLYFSPSGRPVPVRGRNEIPAGSGGSSLVRARRSSSYVRFLDLLQGLVLDRRVQVLLERVVLALGHVHQQVERRLVVGARQERRGADLRCAVHIGQSVKLVMRVNGHRRKRIGGVPKVPRAHETGREPDEQRGQHAHHHEQPDDVAQRDHWHFGRLVADACAQRKNHIDILSYNDLSILTVKVFILTLAVDYVLSVTGSTRRTPRLHVRVDIVICTTHIIIIIVCSLASRLQIAPVQRHGDDVLVERDHYPSRLAIDGLDDV</sequence>
<protein>
    <submittedName>
        <fullName evidence="3">Uncharacterized protein</fullName>
    </submittedName>
</protein>
<keyword evidence="2" id="KW-0472">Membrane</keyword>
<feature type="compositionally biased region" description="Basic and acidic residues" evidence="1">
    <location>
        <begin position="163"/>
        <end position="188"/>
    </location>
</feature>
<dbReference type="Proteomes" id="UP000475862">
    <property type="component" value="Unassembled WGS sequence"/>
</dbReference>
<name>A0A6G0U3M1_APHGL</name>
<feature type="region of interest" description="Disordered" evidence="1">
    <location>
        <begin position="155"/>
        <end position="188"/>
    </location>
</feature>
<feature type="transmembrane region" description="Helical" evidence="2">
    <location>
        <begin position="249"/>
        <end position="272"/>
    </location>
</feature>
<evidence type="ECO:0000256" key="2">
    <source>
        <dbReference type="SAM" id="Phobius"/>
    </source>
</evidence>
<dbReference type="AlphaFoldDB" id="A0A6G0U3M1"/>
<accession>A0A6G0U3M1</accession>
<comment type="caution">
    <text evidence="3">The sequence shown here is derived from an EMBL/GenBank/DDBJ whole genome shotgun (WGS) entry which is preliminary data.</text>
</comment>
<organism evidence="3 4">
    <name type="scientific">Aphis glycines</name>
    <name type="common">Soybean aphid</name>
    <dbReference type="NCBI Taxonomy" id="307491"/>
    <lineage>
        <taxon>Eukaryota</taxon>
        <taxon>Metazoa</taxon>
        <taxon>Ecdysozoa</taxon>
        <taxon>Arthropoda</taxon>
        <taxon>Hexapoda</taxon>
        <taxon>Insecta</taxon>
        <taxon>Pterygota</taxon>
        <taxon>Neoptera</taxon>
        <taxon>Paraneoptera</taxon>
        <taxon>Hemiptera</taxon>
        <taxon>Sternorrhyncha</taxon>
        <taxon>Aphidomorpha</taxon>
        <taxon>Aphidoidea</taxon>
        <taxon>Aphididae</taxon>
        <taxon>Aphidini</taxon>
        <taxon>Aphis</taxon>
        <taxon>Aphis</taxon>
    </lineage>
</organism>
<keyword evidence="2" id="KW-1133">Transmembrane helix</keyword>
<evidence type="ECO:0000313" key="3">
    <source>
        <dbReference type="EMBL" id="KAE9542826.1"/>
    </source>
</evidence>
<keyword evidence="4" id="KW-1185">Reference proteome</keyword>
<evidence type="ECO:0000256" key="1">
    <source>
        <dbReference type="SAM" id="MobiDB-lite"/>
    </source>
</evidence>
<proteinExistence type="predicted"/>
<reference evidence="3 4" key="1">
    <citation type="submission" date="2019-08" db="EMBL/GenBank/DDBJ databases">
        <title>The genome of the soybean aphid Biotype 1, its phylome, world population structure and adaptation to the North American continent.</title>
        <authorList>
            <person name="Giordano R."/>
            <person name="Donthu R.K."/>
            <person name="Hernandez A.G."/>
            <person name="Wright C.L."/>
            <person name="Zimin A.V."/>
        </authorList>
    </citation>
    <scope>NUCLEOTIDE SEQUENCE [LARGE SCALE GENOMIC DNA]</scope>
    <source>
        <tissue evidence="3">Whole aphids</tissue>
    </source>
</reference>